<protein>
    <recommendedName>
        <fullName evidence="3">Site-specific DNA-methyltransferase (adenine-specific)</fullName>
    </recommendedName>
</protein>
<dbReference type="Proteomes" id="UP001202717">
    <property type="component" value="Chromosome"/>
</dbReference>
<dbReference type="RefSeq" id="WP_249995855.1">
    <property type="nucleotide sequence ID" value="NZ_CP116221.1"/>
</dbReference>
<evidence type="ECO:0000313" key="2">
    <source>
        <dbReference type="Proteomes" id="UP001202717"/>
    </source>
</evidence>
<name>A0ABY7RUR6_9FLAO</name>
<proteinExistence type="predicted"/>
<sequence>MISYFYNIYFGESNTNFTKTAFEKLPLPTLGAEEEKLMIDFCYVIIDLIKGFNEIKHKFQKFICEKFQFTKLSNKLKNWHELEFGDFINELNKGIKNLNKERVKGSLKEIEPLTKKDEFEWLDLFEENKKKAQGLQSQINQTDKEIDAMVYELYGLTDDEIKIVENS</sequence>
<organism evidence="1 2">
    <name type="scientific">Psychroserpens ponticola</name>
    <dbReference type="NCBI Taxonomy" id="2932268"/>
    <lineage>
        <taxon>Bacteria</taxon>
        <taxon>Pseudomonadati</taxon>
        <taxon>Bacteroidota</taxon>
        <taxon>Flavobacteriia</taxon>
        <taxon>Flavobacteriales</taxon>
        <taxon>Flavobacteriaceae</taxon>
        <taxon>Psychroserpens</taxon>
    </lineage>
</organism>
<gene>
    <name evidence="1" type="ORF">MUN68_012390</name>
</gene>
<evidence type="ECO:0000313" key="1">
    <source>
        <dbReference type="EMBL" id="WCO00862.1"/>
    </source>
</evidence>
<dbReference type="EMBL" id="CP116221">
    <property type="protein sequence ID" value="WCO00862.1"/>
    <property type="molecule type" value="Genomic_DNA"/>
</dbReference>
<reference evidence="1 2" key="1">
    <citation type="submission" date="2023-01" db="EMBL/GenBank/DDBJ databases">
        <title>Psychroserpens ponticola sp. nov., isolated from seawater.</title>
        <authorList>
            <person name="Kristyanto S."/>
            <person name="Jung J."/>
            <person name="Kim J.M."/>
            <person name="Jeon C.O."/>
        </authorList>
    </citation>
    <scope>NUCLEOTIDE SEQUENCE [LARGE SCALE GENOMIC DNA]</scope>
    <source>
        <strain evidence="1 2">MSW6</strain>
    </source>
</reference>
<evidence type="ECO:0008006" key="3">
    <source>
        <dbReference type="Google" id="ProtNLM"/>
    </source>
</evidence>
<accession>A0ABY7RUR6</accession>
<keyword evidence="2" id="KW-1185">Reference proteome</keyword>